<dbReference type="AlphaFoldDB" id="A0A2U1TGU7"/>
<evidence type="ECO:0000313" key="4">
    <source>
        <dbReference type="Proteomes" id="UP000244962"/>
    </source>
</evidence>
<evidence type="ECO:0000256" key="1">
    <source>
        <dbReference type="SAM" id="MobiDB-lite"/>
    </source>
</evidence>
<proteinExistence type="predicted"/>
<comment type="caution">
    <text evidence="3">The sequence shown here is derived from an EMBL/GenBank/DDBJ whole genome shotgun (WGS) entry which is preliminary data.</text>
</comment>
<accession>A0A2U1TGU7</accession>
<gene>
    <name evidence="3" type="ORF">DF223_01840</name>
</gene>
<dbReference type="Proteomes" id="UP000244962">
    <property type="component" value="Unassembled WGS sequence"/>
</dbReference>
<feature type="region of interest" description="Disordered" evidence="1">
    <location>
        <begin position="29"/>
        <end position="57"/>
    </location>
</feature>
<feature type="signal peptide" evidence="2">
    <location>
        <begin position="1"/>
        <end position="21"/>
    </location>
</feature>
<dbReference type="EMBL" id="QEFB01000001">
    <property type="protein sequence ID" value="PWC08121.1"/>
    <property type="molecule type" value="Genomic_DNA"/>
</dbReference>
<keyword evidence="2" id="KW-0732">Signal</keyword>
<feature type="compositionally biased region" description="Low complexity" evidence="1">
    <location>
        <begin position="37"/>
        <end position="47"/>
    </location>
</feature>
<dbReference type="PROSITE" id="PS51257">
    <property type="entry name" value="PROKAR_LIPOPROTEIN"/>
    <property type="match status" value="1"/>
</dbReference>
<feature type="chain" id="PRO_5039279143" evidence="2">
    <location>
        <begin position="22"/>
        <end position="186"/>
    </location>
</feature>
<keyword evidence="4" id="KW-1185">Reference proteome</keyword>
<organism evidence="3 4">
    <name type="scientific">Mycetocola zhujimingii</name>
    <dbReference type="NCBI Taxonomy" id="2079792"/>
    <lineage>
        <taxon>Bacteria</taxon>
        <taxon>Bacillati</taxon>
        <taxon>Actinomycetota</taxon>
        <taxon>Actinomycetes</taxon>
        <taxon>Micrococcales</taxon>
        <taxon>Microbacteriaceae</taxon>
        <taxon>Mycetocola</taxon>
    </lineage>
</organism>
<name>A0A2U1TGU7_9MICO</name>
<evidence type="ECO:0000256" key="2">
    <source>
        <dbReference type="SAM" id="SignalP"/>
    </source>
</evidence>
<reference evidence="4" key="1">
    <citation type="submission" date="2018-04" db="EMBL/GenBank/DDBJ databases">
        <authorList>
            <person name="Liu S."/>
            <person name="Wang Z."/>
            <person name="Li J."/>
        </authorList>
    </citation>
    <scope>NUCLEOTIDE SEQUENCE [LARGE SCALE GENOMIC DNA]</scope>
    <source>
        <strain evidence="4">622</strain>
    </source>
</reference>
<evidence type="ECO:0000313" key="3">
    <source>
        <dbReference type="EMBL" id="PWC08121.1"/>
    </source>
</evidence>
<sequence>MNTTTKTAAAAVALIATLLLAGCSSTDVFSGEPKAEPAATATTTPAPLDGDENGDGKLSEREKELIAKRSYTLLDGTVVPTPTPKQGEAIPEAIIENIKAQGASDAAALHTGSGFWEASEALEALLELEDKRVGRKILPVVQGTDGLWGSGRPGLEVASGCDKETAVAAADALAASNDRYVVIVFD</sequence>
<dbReference type="RefSeq" id="WP_108961992.1">
    <property type="nucleotide sequence ID" value="NZ_QEFB01000001.1"/>
</dbReference>
<protein>
    <submittedName>
        <fullName evidence="3">Uncharacterized protein</fullName>
    </submittedName>
</protein>